<accession>A0A3S4VMM0</accession>
<dbReference type="InterPro" id="IPR002734">
    <property type="entry name" value="RibDG_C"/>
</dbReference>
<dbReference type="RefSeq" id="WP_048632586.1">
    <property type="nucleotide sequence ID" value="NZ_CVQQ01000007.1"/>
</dbReference>
<reference evidence="2 3" key="1">
    <citation type="submission" date="2018-12" db="EMBL/GenBank/DDBJ databases">
        <authorList>
            <consortium name="Pathogen Informatics"/>
        </authorList>
    </citation>
    <scope>NUCLEOTIDE SEQUENCE [LARGE SCALE GENOMIC DNA]</scope>
    <source>
        <strain evidence="2 3">NCTC10437</strain>
    </source>
</reference>
<proteinExistence type="predicted"/>
<dbReference type="OrthoDB" id="3427770at2"/>
<dbReference type="Gene3D" id="3.40.430.10">
    <property type="entry name" value="Dihydrofolate Reductase, subunit A"/>
    <property type="match status" value="1"/>
</dbReference>
<dbReference type="GO" id="GO:0008703">
    <property type="term" value="F:5-amino-6-(5-phosphoribosylamino)uracil reductase activity"/>
    <property type="evidence" value="ECO:0007669"/>
    <property type="project" value="InterPro"/>
</dbReference>
<sequence>MATIYYTASSMDGYIVDENGSLDWLTSRDIDADGPFAIEPFMETVGSIVMGADTYQWILTNHPGEFMYSQPSWVVTHRPEIVADGHDVQTFAGDVAELHPRLVTAAAGKNVWVVGGGDLAAQFAAAGLIDEMIVAYAPCTLGAGSRVLPMRSEWTLLTAAVNADFVCAHWRRA</sequence>
<evidence type="ECO:0000313" key="2">
    <source>
        <dbReference type="EMBL" id="VEG51136.1"/>
    </source>
</evidence>
<protein>
    <submittedName>
        <fullName evidence="2">Bifunctional deaminase-reductase-like protein</fullName>
    </submittedName>
</protein>
<dbReference type="PANTHER" id="PTHR38011">
    <property type="entry name" value="DIHYDROFOLATE REDUCTASE FAMILY PROTEIN (AFU_ORTHOLOGUE AFUA_8G06820)"/>
    <property type="match status" value="1"/>
</dbReference>
<dbReference type="AlphaFoldDB" id="A0A3S4VMM0"/>
<feature type="domain" description="Bacterial bifunctional deaminase-reductase C-terminal" evidence="1">
    <location>
        <begin position="5"/>
        <end position="147"/>
    </location>
</feature>
<evidence type="ECO:0000313" key="3">
    <source>
        <dbReference type="Proteomes" id="UP000279306"/>
    </source>
</evidence>
<dbReference type="InterPro" id="IPR050765">
    <property type="entry name" value="Riboflavin_Biosynth_HTPR"/>
</dbReference>
<dbReference type="SUPFAM" id="SSF53597">
    <property type="entry name" value="Dihydrofolate reductase-like"/>
    <property type="match status" value="1"/>
</dbReference>
<dbReference type="PANTHER" id="PTHR38011:SF11">
    <property type="entry name" value="2,5-DIAMINO-6-RIBOSYLAMINO-4(3H)-PYRIMIDINONE 5'-PHOSPHATE REDUCTASE"/>
    <property type="match status" value="1"/>
</dbReference>
<keyword evidence="3" id="KW-1185">Reference proteome</keyword>
<dbReference type="EMBL" id="LR134356">
    <property type="protein sequence ID" value="VEG51136.1"/>
    <property type="molecule type" value="Genomic_DNA"/>
</dbReference>
<dbReference type="STRING" id="1791.GCA_001049355_02713"/>
<name>A0A3S4VMM0_MYCAU</name>
<dbReference type="GO" id="GO:0009231">
    <property type="term" value="P:riboflavin biosynthetic process"/>
    <property type="evidence" value="ECO:0007669"/>
    <property type="project" value="InterPro"/>
</dbReference>
<dbReference type="Pfam" id="PF01872">
    <property type="entry name" value="RibD_C"/>
    <property type="match status" value="1"/>
</dbReference>
<organism evidence="2 3">
    <name type="scientific">Mycolicibacterium aurum</name>
    <name type="common">Mycobacterium aurum</name>
    <dbReference type="NCBI Taxonomy" id="1791"/>
    <lineage>
        <taxon>Bacteria</taxon>
        <taxon>Bacillati</taxon>
        <taxon>Actinomycetota</taxon>
        <taxon>Actinomycetes</taxon>
        <taxon>Mycobacteriales</taxon>
        <taxon>Mycobacteriaceae</taxon>
        <taxon>Mycolicibacterium</taxon>
    </lineage>
</organism>
<dbReference type="InterPro" id="IPR024072">
    <property type="entry name" value="DHFR-like_dom_sf"/>
</dbReference>
<evidence type="ECO:0000259" key="1">
    <source>
        <dbReference type="Pfam" id="PF01872"/>
    </source>
</evidence>
<dbReference type="KEGG" id="mauu:NCTC10437_00242"/>
<gene>
    <name evidence="2" type="primary">yyaP_1</name>
    <name evidence="2" type="ORF">NCTC10437_00242</name>
</gene>
<dbReference type="Proteomes" id="UP000279306">
    <property type="component" value="Chromosome"/>
</dbReference>